<protein>
    <submittedName>
        <fullName evidence="1">Uncharacterized protein</fullName>
    </submittedName>
</protein>
<dbReference type="AlphaFoldDB" id="A0A8J8SVX0"/>
<dbReference type="Proteomes" id="UP000785679">
    <property type="component" value="Unassembled WGS sequence"/>
</dbReference>
<dbReference type="EMBL" id="RRYP01021655">
    <property type="protein sequence ID" value="TNV72605.1"/>
    <property type="molecule type" value="Genomic_DNA"/>
</dbReference>
<gene>
    <name evidence="1" type="ORF">FGO68_gene15955</name>
</gene>
<evidence type="ECO:0000313" key="1">
    <source>
        <dbReference type="EMBL" id="TNV72605.1"/>
    </source>
</evidence>
<accession>A0A8J8SVX0</accession>
<keyword evidence="2" id="KW-1185">Reference proteome</keyword>
<proteinExistence type="predicted"/>
<evidence type="ECO:0000313" key="2">
    <source>
        <dbReference type="Proteomes" id="UP000785679"/>
    </source>
</evidence>
<organism evidence="1 2">
    <name type="scientific">Halteria grandinella</name>
    <dbReference type="NCBI Taxonomy" id="5974"/>
    <lineage>
        <taxon>Eukaryota</taxon>
        <taxon>Sar</taxon>
        <taxon>Alveolata</taxon>
        <taxon>Ciliophora</taxon>
        <taxon>Intramacronucleata</taxon>
        <taxon>Spirotrichea</taxon>
        <taxon>Stichotrichia</taxon>
        <taxon>Sporadotrichida</taxon>
        <taxon>Halteriidae</taxon>
        <taxon>Halteria</taxon>
    </lineage>
</organism>
<name>A0A8J8SVX0_HALGN</name>
<sequence>MRRSYNLETDTTDFFHIFNGMTFEMLSSIIYGNESISVSDRPALFSYLEADVNFKQSIDHQNITNQQFIKMGLIGAVPTCKLIDYESVFTFEMIYIFLDQQLYSSKDYEPIELRIAKFSESWDNSQSQPVIKSLSDILKIIALSFKLDLISMQVLGQEVVKMEIQMRDLDARRLVVFHDGDQNGSIFRMRGIQQYQPNNDDCLTNSNTNNDDEWMYFTLKDQA</sequence>
<comment type="caution">
    <text evidence="1">The sequence shown here is derived from an EMBL/GenBank/DDBJ whole genome shotgun (WGS) entry which is preliminary data.</text>
</comment>
<reference evidence="1" key="1">
    <citation type="submission" date="2019-06" db="EMBL/GenBank/DDBJ databases">
        <authorList>
            <person name="Zheng W."/>
        </authorList>
    </citation>
    <scope>NUCLEOTIDE SEQUENCE</scope>
    <source>
        <strain evidence="1">QDHG01</strain>
    </source>
</reference>